<evidence type="ECO:0000313" key="2">
    <source>
        <dbReference type="EMBL" id="QBI53408.1"/>
    </source>
</evidence>
<evidence type="ECO:0000313" key="3">
    <source>
        <dbReference type="Proteomes" id="UP000292235"/>
    </source>
</evidence>
<dbReference type="EMBL" id="CP036455">
    <property type="protein sequence ID" value="QBI53408.1"/>
    <property type="molecule type" value="Genomic_DNA"/>
</dbReference>
<dbReference type="PANTHER" id="PTHR34203:SF15">
    <property type="entry name" value="SLL1173 PROTEIN"/>
    <property type="match status" value="1"/>
</dbReference>
<dbReference type="SUPFAM" id="SSF53335">
    <property type="entry name" value="S-adenosyl-L-methionine-dependent methyltransferases"/>
    <property type="match status" value="1"/>
</dbReference>
<dbReference type="RefSeq" id="WP_165498518.1">
    <property type="nucleotide sequence ID" value="NZ_CP036455.1"/>
</dbReference>
<accession>A0A4P6PYT9</accession>
<gene>
    <name evidence="2" type="ORF">EKD16_08070</name>
</gene>
<dbReference type="InterPro" id="IPR029063">
    <property type="entry name" value="SAM-dependent_MTases_sf"/>
</dbReference>
<dbReference type="Pfam" id="PF05050">
    <property type="entry name" value="Methyltransf_21"/>
    <property type="match status" value="1"/>
</dbReference>
<name>A0A4P6PYT9_9ACTN</name>
<dbReference type="NCBIfam" id="TIGR01444">
    <property type="entry name" value="fkbM_fam"/>
    <property type="match status" value="1"/>
</dbReference>
<keyword evidence="2" id="KW-0808">Transferase</keyword>
<keyword evidence="2" id="KW-0489">Methyltransferase</keyword>
<proteinExistence type="predicted"/>
<dbReference type="InterPro" id="IPR006342">
    <property type="entry name" value="FkbM_mtfrase"/>
</dbReference>
<protein>
    <submittedName>
        <fullName evidence="2">Methyltransferase domain protein</fullName>
    </submittedName>
</protein>
<dbReference type="GO" id="GO:0008168">
    <property type="term" value="F:methyltransferase activity"/>
    <property type="evidence" value="ECO:0007669"/>
    <property type="project" value="UniProtKB-KW"/>
</dbReference>
<organism evidence="2 3">
    <name type="scientific">Streptomonospora litoralis</name>
    <dbReference type="NCBI Taxonomy" id="2498135"/>
    <lineage>
        <taxon>Bacteria</taxon>
        <taxon>Bacillati</taxon>
        <taxon>Actinomycetota</taxon>
        <taxon>Actinomycetes</taxon>
        <taxon>Streptosporangiales</taxon>
        <taxon>Nocardiopsidaceae</taxon>
        <taxon>Streptomonospora</taxon>
    </lineage>
</organism>
<dbReference type="PANTHER" id="PTHR34203">
    <property type="entry name" value="METHYLTRANSFERASE, FKBM FAMILY PROTEIN"/>
    <property type="match status" value="1"/>
</dbReference>
<dbReference type="GO" id="GO:0032259">
    <property type="term" value="P:methylation"/>
    <property type="evidence" value="ECO:0007669"/>
    <property type="project" value="UniProtKB-KW"/>
</dbReference>
<sequence length="216" mass="23952">MKTRVLDISVPEHEYRITDPGGRIGRQLAAGKPYEHRLLAGIRKRRLAGSALDIGAHVGNHSLYLAIVCELRVHAFEAHPARVRALRTNLGLNDLGDDRVRIYPMAAGAGSAEAHWREDEQRMTLEVGRGNVEVRAVDELLDLDDLVLVKLDVEGMEPAALVGMRRHLARCHPLVVTETHTRAAHDAQAAVLEPLGYEMGKPVKMGSRMEVWEWSG</sequence>
<dbReference type="Proteomes" id="UP000292235">
    <property type="component" value="Chromosome"/>
</dbReference>
<dbReference type="InterPro" id="IPR052514">
    <property type="entry name" value="SAM-dependent_MTase"/>
</dbReference>
<keyword evidence="3" id="KW-1185">Reference proteome</keyword>
<dbReference type="KEGG" id="strr:EKD16_08070"/>
<reference evidence="2 3" key="1">
    <citation type="submission" date="2019-02" db="EMBL/GenBank/DDBJ databases">
        <authorList>
            <person name="Khodamoradi S."/>
            <person name="Hahnke R.L."/>
            <person name="Kaempfer P."/>
            <person name="Schumann P."/>
            <person name="Rohde M."/>
            <person name="Steinert M."/>
            <person name="Luzhetskyy A."/>
            <person name="Wink J."/>
            <person name="Ruckert C."/>
        </authorList>
    </citation>
    <scope>NUCLEOTIDE SEQUENCE [LARGE SCALE GENOMIC DNA]</scope>
    <source>
        <strain evidence="2 3">M2</strain>
    </source>
</reference>
<feature type="domain" description="Methyltransferase FkbM" evidence="1">
    <location>
        <begin position="53"/>
        <end position="197"/>
    </location>
</feature>
<dbReference type="AlphaFoldDB" id="A0A4P6PYT9"/>
<dbReference type="Gene3D" id="3.40.50.150">
    <property type="entry name" value="Vaccinia Virus protein VP39"/>
    <property type="match status" value="1"/>
</dbReference>
<evidence type="ECO:0000259" key="1">
    <source>
        <dbReference type="Pfam" id="PF05050"/>
    </source>
</evidence>